<dbReference type="AlphaFoldDB" id="A0A6M3JUR6"/>
<proteinExistence type="predicted"/>
<organism evidence="1">
    <name type="scientific">viral metagenome</name>
    <dbReference type="NCBI Taxonomy" id="1070528"/>
    <lineage>
        <taxon>unclassified sequences</taxon>
        <taxon>metagenomes</taxon>
        <taxon>organismal metagenomes</taxon>
    </lineage>
</organism>
<gene>
    <name evidence="1" type="ORF">MM415A02260_0012</name>
</gene>
<protein>
    <submittedName>
        <fullName evidence="1">Uncharacterized protein</fullName>
    </submittedName>
</protein>
<accession>A0A6M3JUR6</accession>
<dbReference type="EMBL" id="MT142050">
    <property type="protein sequence ID" value="QJA73756.1"/>
    <property type="molecule type" value="Genomic_DNA"/>
</dbReference>
<evidence type="ECO:0000313" key="1">
    <source>
        <dbReference type="EMBL" id="QJA73756.1"/>
    </source>
</evidence>
<reference evidence="1" key="1">
    <citation type="submission" date="2020-03" db="EMBL/GenBank/DDBJ databases">
        <title>The deep terrestrial virosphere.</title>
        <authorList>
            <person name="Holmfeldt K."/>
            <person name="Nilsson E."/>
            <person name="Simone D."/>
            <person name="Lopez-Fernandez M."/>
            <person name="Wu X."/>
            <person name="de Brujin I."/>
            <person name="Lundin D."/>
            <person name="Andersson A."/>
            <person name="Bertilsson S."/>
            <person name="Dopson M."/>
        </authorList>
    </citation>
    <scope>NUCLEOTIDE SEQUENCE</scope>
    <source>
        <strain evidence="1">MM415A02260</strain>
    </source>
</reference>
<sequence length="51" mass="5925">MLILTLNNGRVREIVKAITFMHGLGLKVLYPNGDRELFCYLEWVSVMKVKD</sequence>
<name>A0A6M3JUR6_9ZZZZ</name>